<dbReference type="Proteomes" id="UP000003692">
    <property type="component" value="Unassembled WGS sequence"/>
</dbReference>
<protein>
    <submittedName>
        <fullName evidence="1">Uncharacterized protein</fullName>
    </submittedName>
</protein>
<dbReference type="HOGENOM" id="CLU_3042946_0_0_6"/>
<comment type="caution">
    <text evidence="1">The sequence shown here is derived from an EMBL/GenBank/DDBJ whole genome shotgun (WGS) entry which is preliminary data.</text>
</comment>
<evidence type="ECO:0000313" key="2">
    <source>
        <dbReference type="Proteomes" id="UP000003692"/>
    </source>
</evidence>
<name>D4FAL6_EDWTA</name>
<accession>D4FAL6</accession>
<reference evidence="1 2" key="1">
    <citation type="submission" date="2010-02" db="EMBL/GenBank/DDBJ databases">
        <authorList>
            <person name="Weinstock G."/>
            <person name="Sodergren E."/>
            <person name="Clifton S."/>
            <person name="Fulton L."/>
            <person name="Fulton B."/>
            <person name="Courtney L."/>
            <person name="Fronick C."/>
            <person name="Harrison M."/>
            <person name="Strong C."/>
            <person name="Farmer C."/>
            <person name="Delahaunty K."/>
            <person name="Markovic C."/>
            <person name="Hall O."/>
            <person name="Minx P."/>
            <person name="Tomlinson C."/>
            <person name="Mitreva M."/>
            <person name="Nelson J."/>
            <person name="Hou S."/>
            <person name="Wollam A."/>
            <person name="Pepin K.H."/>
            <person name="Johnson M."/>
            <person name="Bhonagiri V."/>
            <person name="Zhang X."/>
            <person name="Suruliraj S."/>
            <person name="Warren W."/>
            <person name="Chinwalla A."/>
            <person name="Mardis E.R."/>
            <person name="Wilson R.K."/>
        </authorList>
    </citation>
    <scope>NUCLEOTIDE SEQUENCE [LARGE SCALE GENOMIC DNA]</scope>
    <source>
        <strain evidence="1 2">ATCC 23685</strain>
    </source>
</reference>
<gene>
    <name evidence="1" type="ORF">EDWATA_03837</name>
</gene>
<evidence type="ECO:0000313" key="1">
    <source>
        <dbReference type="EMBL" id="EFE21229.1"/>
    </source>
</evidence>
<proteinExistence type="predicted"/>
<dbReference type="AlphaFoldDB" id="D4FAL6"/>
<dbReference type="EMBL" id="ADGK01000293">
    <property type="protein sequence ID" value="EFE21229.1"/>
    <property type="molecule type" value="Genomic_DNA"/>
</dbReference>
<sequence length="54" mass="6220">MPDRSISSEKKHGFGHAFCYWDGENKGKNTADERDFTHDGRFSRQTAKVMQKEG</sequence>
<organism evidence="1 2">
    <name type="scientific">Edwardsiella tarda ATCC 23685</name>
    <dbReference type="NCBI Taxonomy" id="500638"/>
    <lineage>
        <taxon>Bacteria</taxon>
        <taxon>Pseudomonadati</taxon>
        <taxon>Pseudomonadota</taxon>
        <taxon>Gammaproteobacteria</taxon>
        <taxon>Enterobacterales</taxon>
        <taxon>Hafniaceae</taxon>
        <taxon>Edwardsiella</taxon>
    </lineage>
</organism>